<feature type="compositionally biased region" description="Polar residues" evidence="3">
    <location>
        <begin position="980"/>
        <end position="996"/>
    </location>
</feature>
<evidence type="ECO:0000313" key="9">
    <source>
        <dbReference type="Proteomes" id="UP001066276"/>
    </source>
</evidence>
<dbReference type="Pfam" id="PF00169">
    <property type="entry name" value="PH"/>
    <property type="match status" value="1"/>
</dbReference>
<feature type="region of interest" description="Disordered" evidence="3">
    <location>
        <begin position="565"/>
        <end position="588"/>
    </location>
</feature>
<feature type="compositionally biased region" description="Basic and acidic residues" evidence="3">
    <location>
        <begin position="920"/>
        <end position="949"/>
    </location>
</feature>
<dbReference type="InterPro" id="IPR001660">
    <property type="entry name" value="SAM"/>
</dbReference>
<dbReference type="SMART" id="SM00228">
    <property type="entry name" value="PDZ"/>
    <property type="match status" value="1"/>
</dbReference>
<evidence type="ECO:0008006" key="10">
    <source>
        <dbReference type="Google" id="ProtNLM"/>
    </source>
</evidence>
<reference evidence="8" key="1">
    <citation type="journal article" date="2022" name="bioRxiv">
        <title>Sequencing and chromosome-scale assembly of the giantPleurodeles waltlgenome.</title>
        <authorList>
            <person name="Brown T."/>
            <person name="Elewa A."/>
            <person name="Iarovenko S."/>
            <person name="Subramanian E."/>
            <person name="Araus A.J."/>
            <person name="Petzold A."/>
            <person name="Susuki M."/>
            <person name="Suzuki K.-i.T."/>
            <person name="Hayashi T."/>
            <person name="Toyoda A."/>
            <person name="Oliveira C."/>
            <person name="Osipova E."/>
            <person name="Leigh N.D."/>
            <person name="Simon A."/>
            <person name="Yun M.H."/>
        </authorList>
    </citation>
    <scope>NUCLEOTIDE SEQUENCE</scope>
    <source>
        <strain evidence="8">20211129_DDA</strain>
        <tissue evidence="8">Liver</tissue>
    </source>
</reference>
<feature type="region of interest" description="Disordered" evidence="3">
    <location>
        <begin position="863"/>
        <end position="1092"/>
    </location>
</feature>
<organism evidence="8 9">
    <name type="scientific">Pleurodeles waltl</name>
    <name type="common">Iberian ribbed newt</name>
    <dbReference type="NCBI Taxonomy" id="8319"/>
    <lineage>
        <taxon>Eukaryota</taxon>
        <taxon>Metazoa</taxon>
        <taxon>Chordata</taxon>
        <taxon>Craniata</taxon>
        <taxon>Vertebrata</taxon>
        <taxon>Euteleostomi</taxon>
        <taxon>Amphibia</taxon>
        <taxon>Batrachia</taxon>
        <taxon>Caudata</taxon>
        <taxon>Salamandroidea</taxon>
        <taxon>Salamandridae</taxon>
        <taxon>Pleurodelinae</taxon>
        <taxon>Pleurodeles</taxon>
    </lineage>
</organism>
<keyword evidence="9" id="KW-1185">Reference proteome</keyword>
<dbReference type="PANTHER" id="PTHR12844:SF10">
    <property type="entry name" value="CONNECTOR ENHANCER OF KINASE SUPPRESSOR OF RAS 1"/>
    <property type="match status" value="1"/>
</dbReference>
<dbReference type="SUPFAM" id="SSF50156">
    <property type="entry name" value="PDZ domain-like"/>
    <property type="match status" value="1"/>
</dbReference>
<feature type="domain" description="CRIC" evidence="7">
    <location>
        <begin position="78"/>
        <end position="171"/>
    </location>
</feature>
<feature type="compositionally biased region" description="Basic and acidic residues" evidence="3">
    <location>
        <begin position="1069"/>
        <end position="1092"/>
    </location>
</feature>
<dbReference type="PROSITE" id="PS51290">
    <property type="entry name" value="CRIC"/>
    <property type="match status" value="1"/>
</dbReference>
<feature type="compositionally biased region" description="Basic and acidic residues" evidence="3">
    <location>
        <begin position="863"/>
        <end position="877"/>
    </location>
</feature>
<feature type="compositionally biased region" description="Acidic residues" evidence="3">
    <location>
        <begin position="571"/>
        <end position="582"/>
    </location>
</feature>
<proteinExistence type="inferred from homology"/>
<dbReference type="Gene3D" id="2.30.42.10">
    <property type="match status" value="1"/>
</dbReference>
<dbReference type="Gene3D" id="1.10.150.50">
    <property type="entry name" value="Transcription Factor, Ets-1"/>
    <property type="match status" value="1"/>
</dbReference>
<feature type="domain" description="PDZ" evidence="6">
    <location>
        <begin position="209"/>
        <end position="291"/>
    </location>
</feature>
<feature type="coiled-coil region" evidence="2">
    <location>
        <begin position="687"/>
        <end position="714"/>
    </location>
</feature>
<comment type="similarity">
    <text evidence="1">Belongs to the CNKSR family.</text>
</comment>
<dbReference type="CDD" id="cd06748">
    <property type="entry name" value="PDZ_CNK1_2_3-like"/>
    <property type="match status" value="1"/>
</dbReference>
<gene>
    <name evidence="8" type="ORF">NDU88_001571</name>
</gene>
<sequence>MEPIRGWGPGESVAWLRGLHSAIQKYCFEEWNLNGEDLLRISSQDLENLGVKSIGHQELILEAVEQLCALNYDLKTDSLHSLTERLRNVCMTLWTFILSHRRISTYDGTAIQRPPSDLLACVIQLVSAARHLFSWLNRYLFTRLNDYSASREVIALCAELSDIIHKENLTVSEKEDRILPICQSISAVCENILSCSPECLLNQRASLETVHLVPVPPEDSLGIEITSTSFGLHFVSGTLAESPAEHSAKVLPGDEIIQVNGQVVVGWSRMNLVKKLLEKSSGVTLVLKKVTLSSSDQPSSPASPLKQVLTDSCASPAASNFQNDESPAISITASPSAVAVELPEKMDSGNASALDEGHHVTPHRTGSQPGGSGSASLESRNVGEGVPDQGISVVSSVAHETPKLIKESQTSNTKVKSKPGPQPTEQREASVVNKRKQKGVATRLSRRRVSCKDLGQADCDGWLWKRKENPGFMSQRWKRCWCHLTGNSLYWYNHPHDEKAVGFINVSTYYLESAREPKKKYEFQLSHEKYKPFVFAADSLAEMSMWVTRLITSVTKYTTQSKALHPKEEDCYSESEVDDPEEESPKHLPMAEEPKREMLQPLAQGQHLLPAAANLGSKEKVLPPKSPLAKKRPESYAAASADPPVDDIEVLFQCLKQGGVSLIGKERLLTREQLRESFIKRNKNPQINERAHEVRKLQSTLKAKEAELQVLDQVLNNPALTSETFKSWKKDHEEMYKELQSLWVLRPVKKRNSSASSNPSKALEKLEPLEVESQKGVPEKSNVQANYPTRSAEAVGSAQKPKSPLVVKNLGEVWSPQEMWSPLDMGSPLAMEKLMGSLEDIGGLNERQSMFDTWSLQEMGNPHETRFHETGSLPERKSTKKKGRTRGKDRQGTVTCQKEDTWEQSSCLEKEGTTENSCTSEKEVNLEQKDMQEKDNCQGKGSIQEKEGAGKNGSHQAKEGTQGKQGFSQSTREKSIPRGENSSNTEAIQQNRSPASKGNRHKSGSCRNVGSLKDARRRRDREEPSDPLCPHKSGHTRESGSLRENRGSERPHRSSEGRRSLQETSTTQQEHKKSTGSRQDGEKRERNDYLYI</sequence>
<keyword evidence="2" id="KW-0175">Coiled coil</keyword>
<dbReference type="InterPro" id="IPR013761">
    <property type="entry name" value="SAM/pointed_sf"/>
</dbReference>
<evidence type="ECO:0000256" key="2">
    <source>
        <dbReference type="SAM" id="Coils"/>
    </source>
</evidence>
<dbReference type="Pfam" id="PF00536">
    <property type="entry name" value="SAM_1"/>
    <property type="match status" value="1"/>
</dbReference>
<evidence type="ECO:0000259" key="4">
    <source>
        <dbReference type="PROSITE" id="PS50003"/>
    </source>
</evidence>
<feature type="region of interest" description="Disordered" evidence="3">
    <location>
        <begin position="348"/>
        <end position="388"/>
    </location>
</feature>
<feature type="region of interest" description="Disordered" evidence="3">
    <location>
        <begin position="616"/>
        <end position="640"/>
    </location>
</feature>
<name>A0AAV7TK21_PLEWA</name>
<dbReference type="SUPFAM" id="SSF50729">
    <property type="entry name" value="PH domain-like"/>
    <property type="match status" value="1"/>
</dbReference>
<dbReference type="InterPro" id="IPR017874">
    <property type="entry name" value="CRIC_domain"/>
</dbReference>
<dbReference type="SMART" id="SM00233">
    <property type="entry name" value="PH"/>
    <property type="match status" value="1"/>
</dbReference>
<dbReference type="Pfam" id="PF10534">
    <property type="entry name" value="CRIC_ras_sig"/>
    <property type="match status" value="1"/>
</dbReference>
<dbReference type="Proteomes" id="UP001066276">
    <property type="component" value="Chromosome 3_2"/>
</dbReference>
<dbReference type="InterPro" id="IPR051566">
    <property type="entry name" value="CNKSR"/>
</dbReference>
<protein>
    <recommendedName>
        <fullName evidence="10">Connector enhancer of kinase suppressor of ras 1</fullName>
    </recommendedName>
</protein>
<feature type="domain" description="PH" evidence="4">
    <location>
        <begin position="456"/>
        <end position="555"/>
    </location>
</feature>
<feature type="region of interest" description="Disordered" evidence="3">
    <location>
        <begin position="401"/>
        <end position="440"/>
    </location>
</feature>
<feature type="compositionally biased region" description="Basic and acidic residues" evidence="3">
    <location>
        <begin position="886"/>
        <end position="901"/>
    </location>
</feature>
<evidence type="ECO:0000259" key="7">
    <source>
        <dbReference type="PROSITE" id="PS51290"/>
    </source>
</evidence>
<dbReference type="AlphaFoldDB" id="A0AAV7TK21"/>
<dbReference type="InterPro" id="IPR036034">
    <property type="entry name" value="PDZ_sf"/>
</dbReference>
<dbReference type="PANTHER" id="PTHR12844">
    <property type="entry name" value="CONNECTOR ENCHANCER OF KINASE SUPPRESSOR OF RAS"/>
    <property type="match status" value="1"/>
</dbReference>
<evidence type="ECO:0000259" key="5">
    <source>
        <dbReference type="PROSITE" id="PS50105"/>
    </source>
</evidence>
<dbReference type="InterPro" id="IPR001478">
    <property type="entry name" value="PDZ"/>
</dbReference>
<evidence type="ECO:0000256" key="3">
    <source>
        <dbReference type="SAM" id="MobiDB-lite"/>
    </source>
</evidence>
<dbReference type="Gene3D" id="2.30.29.30">
    <property type="entry name" value="Pleckstrin-homology domain (PH domain)/Phosphotyrosine-binding domain (PTB)"/>
    <property type="match status" value="1"/>
</dbReference>
<dbReference type="PROSITE" id="PS50003">
    <property type="entry name" value="PH_DOMAIN"/>
    <property type="match status" value="1"/>
</dbReference>
<dbReference type="EMBL" id="JANPWB010000006">
    <property type="protein sequence ID" value="KAJ1176289.1"/>
    <property type="molecule type" value="Genomic_DNA"/>
</dbReference>
<accession>A0AAV7TK21</accession>
<feature type="compositionally biased region" description="Basic and acidic residues" evidence="3">
    <location>
        <begin position="1035"/>
        <end position="1061"/>
    </location>
</feature>
<comment type="caution">
    <text evidence="8">The sequence shown here is derived from an EMBL/GenBank/DDBJ whole genome shotgun (WGS) entry which is preliminary data.</text>
</comment>
<dbReference type="InterPro" id="IPR001849">
    <property type="entry name" value="PH_domain"/>
</dbReference>
<dbReference type="SUPFAM" id="SSF47769">
    <property type="entry name" value="SAM/Pointed domain"/>
    <property type="match status" value="1"/>
</dbReference>
<evidence type="ECO:0000313" key="8">
    <source>
        <dbReference type="EMBL" id="KAJ1176289.1"/>
    </source>
</evidence>
<dbReference type="PROSITE" id="PS50106">
    <property type="entry name" value="PDZ"/>
    <property type="match status" value="1"/>
</dbReference>
<feature type="domain" description="SAM" evidence="5">
    <location>
        <begin position="7"/>
        <end position="70"/>
    </location>
</feature>
<dbReference type="PROSITE" id="PS50105">
    <property type="entry name" value="SAM_DOMAIN"/>
    <property type="match status" value="1"/>
</dbReference>
<evidence type="ECO:0000259" key="6">
    <source>
        <dbReference type="PROSITE" id="PS50106"/>
    </source>
</evidence>
<dbReference type="Pfam" id="PF00595">
    <property type="entry name" value="PDZ"/>
    <property type="match status" value="1"/>
</dbReference>
<dbReference type="InterPro" id="IPR011993">
    <property type="entry name" value="PH-like_dom_sf"/>
</dbReference>
<feature type="region of interest" description="Disordered" evidence="3">
    <location>
        <begin position="750"/>
        <end position="780"/>
    </location>
</feature>
<evidence type="ECO:0000256" key="1">
    <source>
        <dbReference type="ARBA" id="ARBA00009498"/>
    </source>
</evidence>
<dbReference type="SMART" id="SM00454">
    <property type="entry name" value="SAM"/>
    <property type="match status" value="1"/>
</dbReference>